<organism evidence="4 5">
    <name type="scientific">Microlunatus parietis</name>
    <dbReference type="NCBI Taxonomy" id="682979"/>
    <lineage>
        <taxon>Bacteria</taxon>
        <taxon>Bacillati</taxon>
        <taxon>Actinomycetota</taxon>
        <taxon>Actinomycetes</taxon>
        <taxon>Propionibacteriales</taxon>
        <taxon>Propionibacteriaceae</taxon>
        <taxon>Microlunatus</taxon>
    </lineage>
</organism>
<dbReference type="InterPro" id="IPR009057">
    <property type="entry name" value="Homeodomain-like_sf"/>
</dbReference>
<dbReference type="Gene3D" id="1.10.357.10">
    <property type="entry name" value="Tetracycline Repressor, domain 2"/>
    <property type="match status" value="1"/>
</dbReference>
<evidence type="ECO:0000259" key="3">
    <source>
        <dbReference type="PROSITE" id="PS50977"/>
    </source>
</evidence>
<sequence>MTEISDPEDLTARARIREAAIQQFGELGFDRATIRGIATAAGVSSGLVRHHYGSKQALREACDDHLTKIIGRLNEQAHAFPAAGPINPTAELRQHQNYLVRSLTDGGPSAIFDHMAALSTEWLAAADKADPDPPRTPATARAALLTAMSLSVTLLRPHLERGFGVDPESPEGELLLMRSLVDLYSHPILSRSEAERIHTALDAMAAGPDNPPLPRRTR</sequence>
<dbReference type="Pfam" id="PF00440">
    <property type="entry name" value="TetR_N"/>
    <property type="match status" value="1"/>
</dbReference>
<dbReference type="PANTHER" id="PTHR30055:SF146">
    <property type="entry name" value="HTH-TYPE TRANSCRIPTIONAL DUAL REGULATOR CECR"/>
    <property type="match status" value="1"/>
</dbReference>
<dbReference type="SUPFAM" id="SSF46689">
    <property type="entry name" value="Homeodomain-like"/>
    <property type="match status" value="1"/>
</dbReference>
<dbReference type="GO" id="GO:0000976">
    <property type="term" value="F:transcription cis-regulatory region binding"/>
    <property type="evidence" value="ECO:0007669"/>
    <property type="project" value="TreeGrafter"/>
</dbReference>
<feature type="DNA-binding region" description="H-T-H motif" evidence="2">
    <location>
        <begin position="33"/>
        <end position="52"/>
    </location>
</feature>
<dbReference type="AlphaFoldDB" id="A0A7Y9I4H4"/>
<dbReference type="InterPro" id="IPR050109">
    <property type="entry name" value="HTH-type_TetR-like_transc_reg"/>
</dbReference>
<dbReference type="InterPro" id="IPR001647">
    <property type="entry name" value="HTH_TetR"/>
</dbReference>
<reference evidence="4 5" key="1">
    <citation type="submission" date="2020-07" db="EMBL/GenBank/DDBJ databases">
        <title>Sequencing the genomes of 1000 actinobacteria strains.</title>
        <authorList>
            <person name="Klenk H.-P."/>
        </authorList>
    </citation>
    <scope>NUCLEOTIDE SEQUENCE [LARGE SCALE GENOMIC DNA]</scope>
    <source>
        <strain evidence="4 5">DSM 22083</strain>
    </source>
</reference>
<keyword evidence="1 2" id="KW-0238">DNA-binding</keyword>
<comment type="caution">
    <text evidence="4">The sequence shown here is derived from an EMBL/GenBank/DDBJ whole genome shotgun (WGS) entry which is preliminary data.</text>
</comment>
<evidence type="ECO:0000313" key="5">
    <source>
        <dbReference type="Proteomes" id="UP000569914"/>
    </source>
</evidence>
<evidence type="ECO:0000313" key="4">
    <source>
        <dbReference type="EMBL" id="NYE69835.1"/>
    </source>
</evidence>
<name>A0A7Y9I4H4_9ACTN</name>
<feature type="domain" description="HTH tetR-type" evidence="3">
    <location>
        <begin position="10"/>
        <end position="70"/>
    </location>
</feature>
<dbReference type="Proteomes" id="UP000569914">
    <property type="component" value="Unassembled WGS sequence"/>
</dbReference>
<accession>A0A7Y9I4H4</accession>
<dbReference type="PROSITE" id="PS50977">
    <property type="entry name" value="HTH_TETR_2"/>
    <property type="match status" value="1"/>
</dbReference>
<proteinExistence type="predicted"/>
<gene>
    <name evidence="4" type="ORF">BKA15_001164</name>
</gene>
<protein>
    <submittedName>
        <fullName evidence="4">AcrR family transcriptional regulator</fullName>
    </submittedName>
</protein>
<dbReference type="PANTHER" id="PTHR30055">
    <property type="entry name" value="HTH-TYPE TRANSCRIPTIONAL REGULATOR RUTR"/>
    <property type="match status" value="1"/>
</dbReference>
<evidence type="ECO:0000256" key="2">
    <source>
        <dbReference type="PROSITE-ProRule" id="PRU00335"/>
    </source>
</evidence>
<dbReference type="GO" id="GO:0003700">
    <property type="term" value="F:DNA-binding transcription factor activity"/>
    <property type="evidence" value="ECO:0007669"/>
    <property type="project" value="TreeGrafter"/>
</dbReference>
<evidence type="ECO:0000256" key="1">
    <source>
        <dbReference type="ARBA" id="ARBA00023125"/>
    </source>
</evidence>
<dbReference type="PRINTS" id="PR00455">
    <property type="entry name" value="HTHTETR"/>
</dbReference>
<keyword evidence="5" id="KW-1185">Reference proteome</keyword>
<dbReference type="EMBL" id="JACCBU010000001">
    <property type="protein sequence ID" value="NYE69835.1"/>
    <property type="molecule type" value="Genomic_DNA"/>
</dbReference>
<dbReference type="RefSeq" id="WP_179748859.1">
    <property type="nucleotide sequence ID" value="NZ_JACCBU010000001.1"/>
</dbReference>